<evidence type="ECO:0000313" key="2">
    <source>
        <dbReference type="EMBL" id="TFC21799.1"/>
    </source>
</evidence>
<organism evidence="2 3">
    <name type="scientific">Cryobacterium glucosi</name>
    <dbReference type="NCBI Taxonomy" id="1259175"/>
    <lineage>
        <taxon>Bacteria</taxon>
        <taxon>Bacillati</taxon>
        <taxon>Actinomycetota</taxon>
        <taxon>Actinomycetes</taxon>
        <taxon>Micrococcales</taxon>
        <taxon>Microbacteriaceae</taxon>
        <taxon>Cryobacterium</taxon>
    </lineage>
</organism>
<keyword evidence="1" id="KW-1133">Transmembrane helix</keyword>
<reference evidence="2 3" key="1">
    <citation type="submission" date="2019-03" db="EMBL/GenBank/DDBJ databases">
        <title>Genomics of glacier-inhabiting Cryobacterium strains.</title>
        <authorList>
            <person name="Liu Q."/>
            <person name="Xin Y.-H."/>
        </authorList>
    </citation>
    <scope>NUCLEOTIDE SEQUENCE [LARGE SCALE GENOMIC DNA]</scope>
    <source>
        <strain evidence="2 3">MDB1-5</strain>
    </source>
</reference>
<keyword evidence="1" id="KW-0472">Membrane</keyword>
<gene>
    <name evidence="2" type="ORF">E3O46_06210</name>
</gene>
<protein>
    <submittedName>
        <fullName evidence="2">SHOCT domain-containing protein</fullName>
    </submittedName>
</protein>
<dbReference type="EMBL" id="SOFS01000015">
    <property type="protein sequence ID" value="TFC21799.1"/>
    <property type="molecule type" value="Genomic_DNA"/>
</dbReference>
<feature type="transmembrane region" description="Helical" evidence="1">
    <location>
        <begin position="12"/>
        <end position="34"/>
    </location>
</feature>
<keyword evidence="3" id="KW-1185">Reference proteome</keyword>
<evidence type="ECO:0000256" key="1">
    <source>
        <dbReference type="SAM" id="Phobius"/>
    </source>
</evidence>
<accession>A0ABY2IPG1</accession>
<dbReference type="RefSeq" id="WP_134561321.1">
    <property type="nucleotide sequence ID" value="NZ_SOFS01000015.1"/>
</dbReference>
<name>A0ABY2IPG1_9MICO</name>
<sequence length="91" mass="10124">MMWGNGYGMGFMWWVWPVGLVLILGVVLLTIVTIRVFSSGSETRAEGSQGNVPSGPVSTRRSAARLLLDERFARGELDAEEYRHRVQVLGE</sequence>
<evidence type="ECO:0000313" key="3">
    <source>
        <dbReference type="Proteomes" id="UP000297604"/>
    </source>
</evidence>
<proteinExistence type="predicted"/>
<dbReference type="Proteomes" id="UP000297604">
    <property type="component" value="Unassembled WGS sequence"/>
</dbReference>
<keyword evidence="1" id="KW-0812">Transmembrane</keyword>
<comment type="caution">
    <text evidence="2">The sequence shown here is derived from an EMBL/GenBank/DDBJ whole genome shotgun (WGS) entry which is preliminary data.</text>
</comment>